<dbReference type="GO" id="GO:0016020">
    <property type="term" value="C:membrane"/>
    <property type="evidence" value="ECO:0007669"/>
    <property type="project" value="UniProtKB-SubCell"/>
</dbReference>
<feature type="transmembrane region" description="Helical" evidence="7">
    <location>
        <begin position="58"/>
        <end position="79"/>
    </location>
</feature>
<feature type="domain" description="EXPERA" evidence="8">
    <location>
        <begin position="2"/>
        <end position="144"/>
    </location>
</feature>
<feature type="transmembrane region" description="Helical" evidence="7">
    <location>
        <begin position="126"/>
        <end position="145"/>
    </location>
</feature>
<feature type="region of interest" description="Disordered" evidence="6">
    <location>
        <begin position="171"/>
        <end position="245"/>
    </location>
</feature>
<accession>A0AAV9IY56</accession>
<feature type="transmembrane region" description="Helical" evidence="7">
    <location>
        <begin position="91"/>
        <end position="111"/>
    </location>
</feature>
<evidence type="ECO:0000313" key="10">
    <source>
        <dbReference type="Proteomes" id="UP001301350"/>
    </source>
</evidence>
<dbReference type="Pfam" id="PF05241">
    <property type="entry name" value="EBP"/>
    <property type="match status" value="1"/>
</dbReference>
<keyword evidence="3 5" id="KW-1133">Transmembrane helix</keyword>
<dbReference type="InterPro" id="IPR033118">
    <property type="entry name" value="EXPERA"/>
</dbReference>
<dbReference type="AlphaFoldDB" id="A0AAV9IY56"/>
<reference evidence="9 10" key="1">
    <citation type="submission" date="2022-07" db="EMBL/GenBank/DDBJ databases">
        <title>Genome-wide signatures of adaptation to extreme environments.</title>
        <authorList>
            <person name="Cho C.H."/>
            <person name="Yoon H.S."/>
        </authorList>
    </citation>
    <scope>NUCLEOTIDE SEQUENCE [LARGE SCALE GENOMIC DNA]</scope>
    <source>
        <strain evidence="9 10">DBV 063 E5</strain>
    </source>
</reference>
<evidence type="ECO:0000259" key="8">
    <source>
        <dbReference type="PROSITE" id="PS51751"/>
    </source>
</evidence>
<evidence type="ECO:0000256" key="1">
    <source>
        <dbReference type="ARBA" id="ARBA00004141"/>
    </source>
</evidence>
<name>A0AAV9IY56_CYACA</name>
<gene>
    <name evidence="9" type="ORF">CDCA_CDCA11G3244</name>
</gene>
<keyword evidence="2 5" id="KW-0812">Transmembrane</keyword>
<sequence length="245" mass="27345">MEALAYFVFFSTFPFVTVLVDLSTLGIPNWPPAQLPLLPRVLDWWTRTYDPLMARAPVWFRAMTTVEALLMPAYSVLALSALWRNSYPRTLLVPTVVFATVCVYSVALLAAENVFGLGRTLRDVTLLPWLLGYLPYVVVPVLWTARVTRAIHNGGKVRGASRIVATVSRRARKLTASDTPITPKPTTPNAHHSGRKSVSRDPARRLTPTPRVARLRMGEAEMRTPLTTRSGAAVKEMRKSTPRPR</sequence>
<dbReference type="Proteomes" id="UP001301350">
    <property type="component" value="Unassembled WGS sequence"/>
</dbReference>
<evidence type="ECO:0000256" key="5">
    <source>
        <dbReference type="PROSITE-ProRule" id="PRU01087"/>
    </source>
</evidence>
<protein>
    <recommendedName>
        <fullName evidence="8">EXPERA domain-containing protein</fullName>
    </recommendedName>
</protein>
<evidence type="ECO:0000256" key="6">
    <source>
        <dbReference type="SAM" id="MobiDB-lite"/>
    </source>
</evidence>
<evidence type="ECO:0000256" key="2">
    <source>
        <dbReference type="ARBA" id="ARBA00022692"/>
    </source>
</evidence>
<keyword evidence="10" id="KW-1185">Reference proteome</keyword>
<dbReference type="PROSITE" id="PS51751">
    <property type="entry name" value="EXPERA"/>
    <property type="match status" value="1"/>
</dbReference>
<evidence type="ECO:0000256" key="4">
    <source>
        <dbReference type="ARBA" id="ARBA00023136"/>
    </source>
</evidence>
<evidence type="ECO:0000256" key="7">
    <source>
        <dbReference type="SAM" id="Phobius"/>
    </source>
</evidence>
<organism evidence="9 10">
    <name type="scientific">Cyanidium caldarium</name>
    <name type="common">Red alga</name>
    <dbReference type="NCBI Taxonomy" id="2771"/>
    <lineage>
        <taxon>Eukaryota</taxon>
        <taxon>Rhodophyta</taxon>
        <taxon>Bangiophyceae</taxon>
        <taxon>Cyanidiales</taxon>
        <taxon>Cyanidiaceae</taxon>
        <taxon>Cyanidium</taxon>
    </lineage>
</organism>
<keyword evidence="4 5" id="KW-0472">Membrane</keyword>
<dbReference type="EMBL" id="JANCYW010000011">
    <property type="protein sequence ID" value="KAK4537219.1"/>
    <property type="molecule type" value="Genomic_DNA"/>
</dbReference>
<feature type="transmembrane region" description="Helical" evidence="7">
    <location>
        <begin position="7"/>
        <end position="27"/>
    </location>
</feature>
<proteinExistence type="predicted"/>
<comment type="caution">
    <text evidence="9">The sequence shown here is derived from an EMBL/GenBank/DDBJ whole genome shotgun (WGS) entry which is preliminary data.</text>
</comment>
<comment type="subcellular location">
    <subcellularLocation>
        <location evidence="1">Membrane</location>
        <topology evidence="1">Multi-pass membrane protein</topology>
    </subcellularLocation>
</comment>
<evidence type="ECO:0000256" key="3">
    <source>
        <dbReference type="ARBA" id="ARBA00022989"/>
    </source>
</evidence>
<evidence type="ECO:0000313" key="9">
    <source>
        <dbReference type="EMBL" id="KAK4537219.1"/>
    </source>
</evidence>